<name>H8GMB7_METAL</name>
<dbReference type="SFLD" id="SFLDS00019">
    <property type="entry name" value="Glutathione_Transferase_(cytos"/>
    <property type="match status" value="1"/>
</dbReference>
<dbReference type="Pfam" id="PF13409">
    <property type="entry name" value="GST_N_2"/>
    <property type="match status" value="1"/>
</dbReference>
<dbReference type="InterPro" id="IPR036282">
    <property type="entry name" value="Glutathione-S-Trfase_C_sf"/>
</dbReference>
<feature type="coiled-coil region" evidence="1">
    <location>
        <begin position="124"/>
        <end position="151"/>
    </location>
</feature>
<reference evidence="4 5" key="1">
    <citation type="journal article" date="2013" name="Genome Announc.">
        <title>Genome Sequence of the Obligate Gammaproteobacterial Methanotroph Methylomicrobium album Strain BG8.</title>
        <authorList>
            <person name="Kits K.D."/>
            <person name="Kalyuzhnaya M.G."/>
            <person name="Klotz M.G."/>
            <person name="Jetten M.S."/>
            <person name="Op den Camp H.J."/>
            <person name="Vuilleumier S."/>
            <person name="Bringel F."/>
            <person name="Dispirito A.A."/>
            <person name="Murrell J.C."/>
            <person name="Bruce D."/>
            <person name="Cheng J.F."/>
            <person name="Copeland A."/>
            <person name="Goodwin L."/>
            <person name="Hauser L."/>
            <person name="Lajus A."/>
            <person name="Land M.L."/>
            <person name="Lapidus A."/>
            <person name="Lucas S."/>
            <person name="Medigue C."/>
            <person name="Pitluck S."/>
            <person name="Woyke T."/>
            <person name="Zeytun A."/>
            <person name="Stein L.Y."/>
        </authorList>
    </citation>
    <scope>NUCLEOTIDE SEQUENCE [LARGE SCALE GENOMIC DNA]</scope>
    <source>
        <strain evidence="4 5">BG8</strain>
    </source>
</reference>
<dbReference type="STRING" id="686340.Metal_2960"/>
<gene>
    <name evidence="4" type="ORF">Metal_2960</name>
</gene>
<dbReference type="Pfam" id="PF00043">
    <property type="entry name" value="GST_C"/>
    <property type="match status" value="1"/>
</dbReference>
<evidence type="ECO:0000313" key="4">
    <source>
        <dbReference type="EMBL" id="EIC30641.1"/>
    </source>
</evidence>
<dbReference type="HOGENOM" id="CLU_011226_5_4_6"/>
<dbReference type="RefSeq" id="WP_005373366.1">
    <property type="nucleotide sequence ID" value="NZ_CM001475.1"/>
</dbReference>
<sequence>MIEIFWGRGSPYSWRVQLALEIKGIPYRSRQLSFADEDLKSDEFLAINPRGQVPALRDGGSTLYESIAILAYLDAIRPEPALFGNAPEERGLIWRLIMECVYHLEPHMTAFAGTIISGELPEKTDEAIASRRQVEQELDRLEALLERNDYLAGSRLSAADMAVYPVVQLLLIAARRENTEAVSGRLCRADAHFPALKAWCRRIEALPGFERTNPPHWRV</sequence>
<dbReference type="CDD" id="cd00570">
    <property type="entry name" value="GST_N_family"/>
    <property type="match status" value="1"/>
</dbReference>
<evidence type="ECO:0000313" key="5">
    <source>
        <dbReference type="Proteomes" id="UP000005090"/>
    </source>
</evidence>
<feature type="domain" description="GST C-terminal" evidence="3">
    <location>
        <begin position="86"/>
        <end position="219"/>
    </location>
</feature>
<dbReference type="eggNOG" id="COG0625">
    <property type="taxonomic scope" value="Bacteria"/>
</dbReference>
<dbReference type="SUPFAM" id="SSF52833">
    <property type="entry name" value="Thioredoxin-like"/>
    <property type="match status" value="1"/>
</dbReference>
<protein>
    <submittedName>
        <fullName evidence="4">Glutathione S-transferase</fullName>
    </submittedName>
</protein>
<dbReference type="PANTHER" id="PTHR44051:SF8">
    <property type="entry name" value="GLUTATHIONE S-TRANSFERASE GSTA"/>
    <property type="match status" value="1"/>
</dbReference>
<keyword evidence="1" id="KW-0175">Coiled coil</keyword>
<dbReference type="PROSITE" id="PS50405">
    <property type="entry name" value="GST_CTER"/>
    <property type="match status" value="1"/>
</dbReference>
<dbReference type="InterPro" id="IPR010987">
    <property type="entry name" value="Glutathione-S-Trfase_C-like"/>
</dbReference>
<dbReference type="EMBL" id="CM001475">
    <property type="protein sequence ID" value="EIC30641.1"/>
    <property type="molecule type" value="Genomic_DNA"/>
</dbReference>
<keyword evidence="4" id="KW-0808">Transferase</keyword>
<dbReference type="SUPFAM" id="SSF47616">
    <property type="entry name" value="GST C-terminal domain-like"/>
    <property type="match status" value="1"/>
</dbReference>
<evidence type="ECO:0000259" key="3">
    <source>
        <dbReference type="PROSITE" id="PS50405"/>
    </source>
</evidence>
<dbReference type="InterPro" id="IPR004045">
    <property type="entry name" value="Glutathione_S-Trfase_N"/>
</dbReference>
<dbReference type="PANTHER" id="PTHR44051">
    <property type="entry name" value="GLUTATHIONE S-TRANSFERASE-RELATED"/>
    <property type="match status" value="1"/>
</dbReference>
<dbReference type="Proteomes" id="UP000005090">
    <property type="component" value="Chromosome"/>
</dbReference>
<dbReference type="AlphaFoldDB" id="H8GMB7"/>
<evidence type="ECO:0000259" key="2">
    <source>
        <dbReference type="PROSITE" id="PS50404"/>
    </source>
</evidence>
<organism evidence="4 5">
    <name type="scientific">Methylomicrobium album BG8</name>
    <dbReference type="NCBI Taxonomy" id="686340"/>
    <lineage>
        <taxon>Bacteria</taxon>
        <taxon>Pseudomonadati</taxon>
        <taxon>Pseudomonadota</taxon>
        <taxon>Gammaproteobacteria</taxon>
        <taxon>Methylococcales</taxon>
        <taxon>Methylococcaceae</taxon>
        <taxon>Methylomicrobium</taxon>
    </lineage>
</organism>
<evidence type="ECO:0000256" key="1">
    <source>
        <dbReference type="SAM" id="Coils"/>
    </source>
</evidence>
<keyword evidence="5" id="KW-1185">Reference proteome</keyword>
<dbReference type="InterPro" id="IPR036249">
    <property type="entry name" value="Thioredoxin-like_sf"/>
</dbReference>
<dbReference type="InterPro" id="IPR004046">
    <property type="entry name" value="GST_C"/>
</dbReference>
<dbReference type="PROSITE" id="PS50404">
    <property type="entry name" value="GST_NTER"/>
    <property type="match status" value="1"/>
</dbReference>
<dbReference type="Gene3D" id="1.20.1050.10">
    <property type="match status" value="1"/>
</dbReference>
<accession>H8GMB7</accession>
<dbReference type="SFLD" id="SFLDG00358">
    <property type="entry name" value="Main_(cytGST)"/>
    <property type="match status" value="1"/>
</dbReference>
<dbReference type="GO" id="GO:0016740">
    <property type="term" value="F:transferase activity"/>
    <property type="evidence" value="ECO:0007669"/>
    <property type="project" value="UniProtKB-KW"/>
</dbReference>
<dbReference type="Gene3D" id="3.40.30.10">
    <property type="entry name" value="Glutaredoxin"/>
    <property type="match status" value="1"/>
</dbReference>
<dbReference type="InterPro" id="IPR040079">
    <property type="entry name" value="Glutathione_S-Trfase"/>
</dbReference>
<feature type="domain" description="GST N-terminal" evidence="2">
    <location>
        <begin position="1"/>
        <end position="81"/>
    </location>
</feature>
<proteinExistence type="predicted"/>